<comment type="similarity">
    <text evidence="1">Belongs to the mab-21 family.</text>
</comment>
<dbReference type="InterPro" id="IPR046903">
    <property type="entry name" value="Mab-21-like_nuc_Trfase"/>
</dbReference>
<evidence type="ECO:0000256" key="1">
    <source>
        <dbReference type="ARBA" id="ARBA00008307"/>
    </source>
</evidence>
<keyword evidence="5" id="KW-0472">Membrane</keyword>
<keyword evidence="3" id="KW-0067">ATP-binding</keyword>
<dbReference type="PANTHER" id="PTHR10656:SF42">
    <property type="entry name" value="CYCLIC GMP-AMP SYNTHASE-LIKE PROTEIN-RELATED"/>
    <property type="match status" value="1"/>
</dbReference>
<dbReference type="InterPro" id="IPR024810">
    <property type="entry name" value="MAB21L/cGLR"/>
</dbReference>
<dbReference type="GO" id="GO:0005524">
    <property type="term" value="F:ATP binding"/>
    <property type="evidence" value="ECO:0007669"/>
    <property type="project" value="UniProtKB-KW"/>
</dbReference>
<keyword evidence="5" id="KW-0812">Transmembrane</keyword>
<evidence type="ECO:0000256" key="4">
    <source>
        <dbReference type="SAM" id="MobiDB-lite"/>
    </source>
</evidence>
<accession>A0ABD3XKW9</accession>
<evidence type="ECO:0000313" key="8">
    <source>
        <dbReference type="Proteomes" id="UP001634394"/>
    </source>
</evidence>
<keyword evidence="2" id="KW-0547">Nucleotide-binding</keyword>
<dbReference type="Pfam" id="PF03281">
    <property type="entry name" value="Mab-21"/>
    <property type="match status" value="1"/>
</dbReference>
<evidence type="ECO:0000256" key="2">
    <source>
        <dbReference type="ARBA" id="ARBA00022741"/>
    </source>
</evidence>
<dbReference type="Gene3D" id="3.30.460.90">
    <property type="match status" value="1"/>
</dbReference>
<name>A0ABD3XKW9_SINWO</name>
<dbReference type="Gene3D" id="1.10.1410.40">
    <property type="match status" value="1"/>
</dbReference>
<feature type="transmembrane region" description="Helical" evidence="5">
    <location>
        <begin position="48"/>
        <end position="68"/>
    </location>
</feature>
<dbReference type="PANTHER" id="PTHR10656">
    <property type="entry name" value="CELL FATE DETERMINING PROTEIN MAB21-RELATED"/>
    <property type="match status" value="1"/>
</dbReference>
<gene>
    <name evidence="7" type="ORF">ACJMK2_026715</name>
</gene>
<evidence type="ECO:0000313" key="7">
    <source>
        <dbReference type="EMBL" id="KAL3886737.1"/>
    </source>
</evidence>
<protein>
    <recommendedName>
        <fullName evidence="6">Mab-21-like nucleotidyltransferase domain-containing protein</fullName>
    </recommendedName>
</protein>
<sequence>MASPKKDKAAAQNNIEVGEKDKEEKPKDVAVAQKDKEADKNDKAPAPLGNVLAIGLTAVGAAAGMYLLSKLASHTKSVPYAQSASDDIGINLNKWQHPVKDFSSADENLEDRLNSLECVGELDISQKVWDNATNLVDEVLDLLMVKMREQALKYEGLVFDGYRKQGSARDGLKIRSPDEFDVLLEYHIERLYVEPVPIVDFGIPRPGLGRMKILNEDCEIETQFATWIRRKIIVRDQDSYFLKARNLHQTVFESIMDKCLEKLSRITRQNISFRLIRSMNPPSVNLTITDIQREKGSLESFMDWLFTDEDDPDVIDIDVVPAMMIVTEKARGTSGFMPCPRYAVVKWMEESQTLASRFEDPSMTWRICTSGYEKHCMDMARNDKKKRYIMTACRIIKTFMSKERDKSRAGENHLYISTFLRSFYLKNITFYCMLFTESVTGVYQALGYFLGFLEISLEEECLPEFFHGNYLLDNDFPSCAVGGQVNLFGHVSPDTLINAKRSFKTVKSKLYNMFDESVLESSACQKFQNFVKSSK</sequence>
<dbReference type="EMBL" id="JBJQND010000002">
    <property type="protein sequence ID" value="KAL3886737.1"/>
    <property type="molecule type" value="Genomic_DNA"/>
</dbReference>
<evidence type="ECO:0000256" key="5">
    <source>
        <dbReference type="SAM" id="Phobius"/>
    </source>
</evidence>
<keyword evidence="8" id="KW-1185">Reference proteome</keyword>
<comment type="caution">
    <text evidence="7">The sequence shown here is derived from an EMBL/GenBank/DDBJ whole genome shotgun (WGS) entry which is preliminary data.</text>
</comment>
<feature type="region of interest" description="Disordered" evidence="4">
    <location>
        <begin position="1"/>
        <end position="44"/>
    </location>
</feature>
<dbReference type="AlphaFoldDB" id="A0ABD3XKW9"/>
<keyword evidence="5" id="KW-1133">Transmembrane helix</keyword>
<dbReference type="SMART" id="SM01265">
    <property type="entry name" value="Mab-21"/>
    <property type="match status" value="1"/>
</dbReference>
<feature type="domain" description="Mab-21-like nucleotidyltransferase" evidence="6">
    <location>
        <begin position="170"/>
        <end position="378"/>
    </location>
</feature>
<evidence type="ECO:0000259" key="6">
    <source>
        <dbReference type="Pfam" id="PF03281"/>
    </source>
</evidence>
<reference evidence="7 8" key="1">
    <citation type="submission" date="2024-11" db="EMBL/GenBank/DDBJ databases">
        <title>Chromosome-level genome assembly of the freshwater bivalve Anodonta woodiana.</title>
        <authorList>
            <person name="Chen X."/>
        </authorList>
    </citation>
    <scope>NUCLEOTIDE SEQUENCE [LARGE SCALE GENOMIC DNA]</scope>
    <source>
        <strain evidence="7">MN2024</strain>
        <tissue evidence="7">Gills</tissue>
    </source>
</reference>
<evidence type="ECO:0000256" key="3">
    <source>
        <dbReference type="ARBA" id="ARBA00022840"/>
    </source>
</evidence>
<proteinExistence type="inferred from homology"/>
<dbReference type="Proteomes" id="UP001634394">
    <property type="component" value="Unassembled WGS sequence"/>
</dbReference>
<feature type="compositionally biased region" description="Basic and acidic residues" evidence="4">
    <location>
        <begin position="17"/>
        <end position="43"/>
    </location>
</feature>
<organism evidence="7 8">
    <name type="scientific">Sinanodonta woodiana</name>
    <name type="common">Chinese pond mussel</name>
    <name type="synonym">Anodonta woodiana</name>
    <dbReference type="NCBI Taxonomy" id="1069815"/>
    <lineage>
        <taxon>Eukaryota</taxon>
        <taxon>Metazoa</taxon>
        <taxon>Spiralia</taxon>
        <taxon>Lophotrochozoa</taxon>
        <taxon>Mollusca</taxon>
        <taxon>Bivalvia</taxon>
        <taxon>Autobranchia</taxon>
        <taxon>Heteroconchia</taxon>
        <taxon>Palaeoheterodonta</taxon>
        <taxon>Unionida</taxon>
        <taxon>Unionoidea</taxon>
        <taxon>Unionidae</taxon>
        <taxon>Unioninae</taxon>
        <taxon>Sinanodonta</taxon>
    </lineage>
</organism>